<proteinExistence type="predicted"/>
<organism evidence="1">
    <name type="scientific">marine sediment metagenome</name>
    <dbReference type="NCBI Taxonomy" id="412755"/>
    <lineage>
        <taxon>unclassified sequences</taxon>
        <taxon>metagenomes</taxon>
        <taxon>ecological metagenomes</taxon>
    </lineage>
</organism>
<name>X0YPT5_9ZZZZ</name>
<dbReference type="AlphaFoldDB" id="X0YPT5"/>
<sequence>MADYTLVMRVHLEALDDVQARGKAQDLLEQMGQQEICPDAQLVLRHQGPQASRNLLGGDGES</sequence>
<accession>X0YPT5</accession>
<dbReference type="EMBL" id="BARS01053124">
    <property type="protein sequence ID" value="GAG48912.1"/>
    <property type="molecule type" value="Genomic_DNA"/>
</dbReference>
<gene>
    <name evidence="1" type="ORF">S01H1_78886</name>
</gene>
<comment type="caution">
    <text evidence="1">The sequence shown here is derived from an EMBL/GenBank/DDBJ whole genome shotgun (WGS) entry which is preliminary data.</text>
</comment>
<protein>
    <submittedName>
        <fullName evidence="1">Uncharacterized protein</fullName>
    </submittedName>
</protein>
<reference evidence="1" key="1">
    <citation type="journal article" date="2014" name="Front. Microbiol.">
        <title>High frequency of phylogenetically diverse reductive dehalogenase-homologous genes in deep subseafloor sedimentary metagenomes.</title>
        <authorList>
            <person name="Kawai M."/>
            <person name="Futagami T."/>
            <person name="Toyoda A."/>
            <person name="Takaki Y."/>
            <person name="Nishi S."/>
            <person name="Hori S."/>
            <person name="Arai W."/>
            <person name="Tsubouchi T."/>
            <person name="Morono Y."/>
            <person name="Uchiyama I."/>
            <person name="Ito T."/>
            <person name="Fujiyama A."/>
            <person name="Inagaki F."/>
            <person name="Takami H."/>
        </authorList>
    </citation>
    <scope>NUCLEOTIDE SEQUENCE</scope>
    <source>
        <strain evidence="1">Expedition CK06-06</strain>
    </source>
</reference>
<evidence type="ECO:0000313" key="1">
    <source>
        <dbReference type="EMBL" id="GAG48912.1"/>
    </source>
</evidence>